<protein>
    <submittedName>
        <fullName evidence="3">Uncharacterized protein</fullName>
    </submittedName>
</protein>
<reference evidence="3 4" key="1">
    <citation type="submission" date="2019-04" db="EMBL/GenBank/DDBJ databases">
        <title>Microbes associate with the intestines of laboratory mice.</title>
        <authorList>
            <person name="Navarre W."/>
            <person name="Wong E."/>
            <person name="Huang K."/>
            <person name="Tropini C."/>
            <person name="Ng K."/>
            <person name="Yu B."/>
        </authorList>
    </citation>
    <scope>NUCLEOTIDE SEQUENCE [LARGE SCALE GENOMIC DNA]</scope>
    <source>
        <strain evidence="3 4">NM46_B2-13</strain>
    </source>
</reference>
<evidence type="ECO:0000313" key="4">
    <source>
        <dbReference type="Proteomes" id="UP000309893"/>
    </source>
</evidence>
<comment type="caution">
    <text evidence="3">The sequence shown here is derived from an EMBL/GenBank/DDBJ whole genome shotgun (WGS) entry which is preliminary data.</text>
</comment>
<gene>
    <name evidence="3" type="ORF">E5344_14675</name>
</gene>
<dbReference type="EMBL" id="SRYO01000015">
    <property type="protein sequence ID" value="TGY33081.1"/>
    <property type="molecule type" value="Genomic_DNA"/>
</dbReference>
<feature type="transmembrane region" description="Helical" evidence="2">
    <location>
        <begin position="20"/>
        <end position="43"/>
    </location>
</feature>
<evidence type="ECO:0000313" key="3">
    <source>
        <dbReference type="EMBL" id="TGY33081.1"/>
    </source>
</evidence>
<evidence type="ECO:0000256" key="1">
    <source>
        <dbReference type="SAM" id="MobiDB-lite"/>
    </source>
</evidence>
<feature type="region of interest" description="Disordered" evidence="1">
    <location>
        <begin position="53"/>
        <end position="77"/>
    </location>
</feature>
<evidence type="ECO:0000256" key="2">
    <source>
        <dbReference type="SAM" id="Phobius"/>
    </source>
</evidence>
<keyword evidence="2" id="KW-0472">Membrane</keyword>
<keyword evidence="2" id="KW-1133">Transmembrane helix</keyword>
<accession>A0A4S2CX01</accession>
<sequence length="77" mass="7823">MGNPAWGHGYHKGFGDGAKQGGVVGALITLGATGLVVGGKWAVGKLRERSMAKQLDADSAVDTSGEDEHGPQTDSTD</sequence>
<dbReference type="OrthoDB" id="9899011at2"/>
<dbReference type="Proteomes" id="UP000309893">
    <property type="component" value="Unassembled WGS sequence"/>
</dbReference>
<proteinExistence type="predicted"/>
<name>A0A4S2CX01_9MICO</name>
<keyword evidence="2" id="KW-0812">Transmembrane</keyword>
<dbReference type="AlphaFoldDB" id="A0A4S2CX01"/>
<dbReference type="RefSeq" id="WP_135950115.1">
    <property type="nucleotide sequence ID" value="NZ_SRYO01000015.1"/>
</dbReference>
<organism evidence="3 4">
    <name type="scientific">Microbacterium laevaniformans</name>
    <dbReference type="NCBI Taxonomy" id="36807"/>
    <lineage>
        <taxon>Bacteria</taxon>
        <taxon>Bacillati</taxon>
        <taxon>Actinomycetota</taxon>
        <taxon>Actinomycetes</taxon>
        <taxon>Micrococcales</taxon>
        <taxon>Microbacteriaceae</taxon>
        <taxon>Microbacterium</taxon>
    </lineage>
</organism>